<keyword evidence="2" id="KW-0805">Transcription regulation</keyword>
<dbReference type="FunFam" id="1.10.10.60:FF:000007">
    <property type="entry name" value="Two-component response regulator"/>
    <property type="match status" value="1"/>
</dbReference>
<sequence length="838" mass="93488">METTPNTRMEARERRIEEKMAMLKEKFFGDHGLDWVMLDLVELKPECMAEDEVDAEDRVEDEEVGLCIWASTTSSRNSWHVRGGTVPRAECPAGHHDVSSGCGKKVEATNGFDLTASVRVPEDVPLVVVVPEVEASSRSHRRARVARESDEEEIEEGEGWRNEGSVEPSGDERKELEGGQSDNSNSSYDSRKEARPASPQEKARLDRFMAKHELSKGTDLIRDAAAPSKAGEREREWDKDFVVVKGNYENTEGEEEYKLQHRVLTNPKRYIDELIDHDEAWVNWVFGKLGIVRKRRKKTDTLLRNVPVAARPTNKRREEGASKRAEEMKKGRLIRKSSYVRREWRGGPGAVQQSVPEAIPEVSKQASKGKGKAVAEALAVHVTQDELEEQARATAASMVTLCGNDPDEAGKQMNKALYQIRAECAREIEASVANNNQIRNFLELKLAEKEVLEEQRVAFEAQYDEECYTTTFLKNFLDSLGYNLRTFQRFPSTKESAVEDAVQSVGIEVDLASGGGAVVVGSADAVGLNPIVEGTGGVAVEEPVRGVMRLLLYEWSTGRSYESSSPIQVLLHQFFAVGDSQSTKDCPKAGMTLFGVLILTSTADLSLMKTQFNSNDLNVAKSEANQIAKSKKGQKRYSTEREDELEDNSEEHYTSKKKTRVSWSQPLHEKFIEAVKKLGTKVVPLKILKYMNVPGITSENVASYLQEFRSVIKKTDGDQSNMSSVSNGVNGYTSSTPLISFGGQGRNGLNFVNAFSGYPTPRMIPFTHHAQNPTTITNSFVNPNPLSVSIYLCHGIINQQLPRFYEGLDQNYRSRSIPGIGDVTSNSLRTRNHFHNHN</sequence>
<evidence type="ECO:0000256" key="3">
    <source>
        <dbReference type="ARBA" id="ARBA00023163"/>
    </source>
</evidence>
<dbReference type="Pfam" id="PF00249">
    <property type="entry name" value="Myb_DNA-binding"/>
    <property type="match status" value="1"/>
</dbReference>
<dbReference type="AlphaFoldDB" id="A0A7J7ME08"/>
<accession>A0A7J7ME08</accession>
<feature type="region of interest" description="Disordered" evidence="5">
    <location>
        <begin position="133"/>
        <end position="204"/>
    </location>
</feature>
<evidence type="ECO:0000259" key="6">
    <source>
        <dbReference type="Pfam" id="PF00249"/>
    </source>
</evidence>
<evidence type="ECO:0000256" key="5">
    <source>
        <dbReference type="SAM" id="MobiDB-lite"/>
    </source>
</evidence>
<protein>
    <recommendedName>
        <fullName evidence="6">Myb-like domain-containing protein</fullName>
    </recommendedName>
</protein>
<dbReference type="GO" id="GO:0003677">
    <property type="term" value="F:DNA binding"/>
    <property type="evidence" value="ECO:0007669"/>
    <property type="project" value="InterPro"/>
</dbReference>
<comment type="subcellular location">
    <subcellularLocation>
        <location evidence="1">Nucleus</location>
    </subcellularLocation>
</comment>
<proteinExistence type="predicted"/>
<feature type="region of interest" description="Disordered" evidence="5">
    <location>
        <begin position="819"/>
        <end position="838"/>
    </location>
</feature>
<keyword evidence="3" id="KW-0804">Transcription</keyword>
<keyword evidence="4" id="KW-0539">Nucleus</keyword>
<evidence type="ECO:0000313" key="8">
    <source>
        <dbReference type="Proteomes" id="UP000541444"/>
    </source>
</evidence>
<dbReference type="InterPro" id="IPR001005">
    <property type="entry name" value="SANT/Myb"/>
</dbReference>
<feature type="domain" description="Myb-like" evidence="6">
    <location>
        <begin position="660"/>
        <end position="707"/>
    </location>
</feature>
<dbReference type="PANTHER" id="PTHR31442">
    <property type="entry name" value="HOMEODOMAIN-LIKE SUPERFAMILY PROTEIN-RELATED"/>
    <property type="match status" value="1"/>
</dbReference>
<feature type="region of interest" description="Disordered" evidence="5">
    <location>
        <begin position="628"/>
        <end position="657"/>
    </location>
</feature>
<dbReference type="InterPro" id="IPR006447">
    <property type="entry name" value="Myb_dom_plants"/>
</dbReference>
<keyword evidence="8" id="KW-1185">Reference proteome</keyword>
<feature type="compositionally biased region" description="Basic and acidic residues" evidence="5">
    <location>
        <begin position="189"/>
        <end position="204"/>
    </location>
</feature>
<dbReference type="Gene3D" id="1.10.10.60">
    <property type="entry name" value="Homeodomain-like"/>
    <property type="match status" value="1"/>
</dbReference>
<gene>
    <name evidence="7" type="ORF">GIB67_031113</name>
</gene>
<dbReference type="Proteomes" id="UP000541444">
    <property type="component" value="Unassembled WGS sequence"/>
</dbReference>
<reference evidence="7 8" key="1">
    <citation type="journal article" date="2020" name="IScience">
        <title>Genome Sequencing of the Endangered Kingdonia uniflora (Circaeasteraceae, Ranunculales) Reveals Potential Mechanisms of Evolutionary Specialization.</title>
        <authorList>
            <person name="Sun Y."/>
            <person name="Deng T."/>
            <person name="Zhang A."/>
            <person name="Moore M.J."/>
            <person name="Landis J.B."/>
            <person name="Lin N."/>
            <person name="Zhang H."/>
            <person name="Zhang X."/>
            <person name="Huang J."/>
            <person name="Zhang X."/>
            <person name="Sun H."/>
            <person name="Wang H."/>
        </authorList>
    </citation>
    <scope>NUCLEOTIDE SEQUENCE [LARGE SCALE GENOMIC DNA]</scope>
    <source>
        <strain evidence="7">TB1705</strain>
        <tissue evidence="7">Leaf</tissue>
    </source>
</reference>
<name>A0A7J7ME08_9MAGN</name>
<evidence type="ECO:0000256" key="2">
    <source>
        <dbReference type="ARBA" id="ARBA00023015"/>
    </source>
</evidence>
<dbReference type="OrthoDB" id="21225at2759"/>
<evidence type="ECO:0000256" key="1">
    <source>
        <dbReference type="ARBA" id="ARBA00004123"/>
    </source>
</evidence>
<dbReference type="GO" id="GO:0003700">
    <property type="term" value="F:DNA-binding transcription factor activity"/>
    <property type="evidence" value="ECO:0007669"/>
    <property type="project" value="InterPro"/>
</dbReference>
<organism evidence="7 8">
    <name type="scientific">Kingdonia uniflora</name>
    <dbReference type="NCBI Taxonomy" id="39325"/>
    <lineage>
        <taxon>Eukaryota</taxon>
        <taxon>Viridiplantae</taxon>
        <taxon>Streptophyta</taxon>
        <taxon>Embryophyta</taxon>
        <taxon>Tracheophyta</taxon>
        <taxon>Spermatophyta</taxon>
        <taxon>Magnoliopsida</taxon>
        <taxon>Ranunculales</taxon>
        <taxon>Circaeasteraceae</taxon>
        <taxon>Kingdonia</taxon>
    </lineage>
</organism>
<dbReference type="PANTHER" id="PTHR31442:SF29">
    <property type="entry name" value="HOMEODOMAIN-LIKE SUPERFAMILY PROTEIN"/>
    <property type="match status" value="1"/>
</dbReference>
<dbReference type="NCBIfam" id="TIGR01557">
    <property type="entry name" value="myb_SHAQKYF"/>
    <property type="match status" value="1"/>
</dbReference>
<dbReference type="InterPro" id="IPR044841">
    <property type="entry name" value="LUX/BOA-like"/>
</dbReference>
<evidence type="ECO:0000256" key="4">
    <source>
        <dbReference type="ARBA" id="ARBA00023242"/>
    </source>
</evidence>
<dbReference type="SUPFAM" id="SSF46689">
    <property type="entry name" value="Homeodomain-like"/>
    <property type="match status" value="1"/>
</dbReference>
<evidence type="ECO:0000313" key="7">
    <source>
        <dbReference type="EMBL" id="KAF6153159.1"/>
    </source>
</evidence>
<dbReference type="GO" id="GO:0005634">
    <property type="term" value="C:nucleus"/>
    <property type="evidence" value="ECO:0007669"/>
    <property type="project" value="UniProtKB-SubCell"/>
</dbReference>
<dbReference type="InterPro" id="IPR009057">
    <property type="entry name" value="Homeodomain-like_sf"/>
</dbReference>
<comment type="caution">
    <text evidence="7">The sequence shown here is derived from an EMBL/GenBank/DDBJ whole genome shotgun (WGS) entry which is preliminary data.</text>
</comment>
<dbReference type="EMBL" id="JACGCM010001583">
    <property type="protein sequence ID" value="KAF6153159.1"/>
    <property type="molecule type" value="Genomic_DNA"/>
</dbReference>